<evidence type="ECO:0000256" key="1">
    <source>
        <dbReference type="SAM" id="Phobius"/>
    </source>
</evidence>
<dbReference type="EMBL" id="CP002100">
    <property type="protein sequence ID" value="ADN50873.1"/>
    <property type="molecule type" value="Genomic_DNA"/>
</dbReference>
<protein>
    <submittedName>
        <fullName evidence="2">Uncharacterized protein</fullName>
    </submittedName>
</protein>
<organism evidence="2 3">
    <name type="scientific">Vulcanisaeta distributa (strain DSM 14429 / JCM 11212 / NBRC 100878 / IC-017)</name>
    <dbReference type="NCBI Taxonomy" id="572478"/>
    <lineage>
        <taxon>Archaea</taxon>
        <taxon>Thermoproteota</taxon>
        <taxon>Thermoprotei</taxon>
        <taxon>Thermoproteales</taxon>
        <taxon>Thermoproteaceae</taxon>
        <taxon>Vulcanisaeta</taxon>
    </lineage>
</organism>
<evidence type="ECO:0000313" key="3">
    <source>
        <dbReference type="Proteomes" id="UP000006681"/>
    </source>
</evidence>
<sequence length="60" mass="7200">MSGYGLKRIVMIYKRILATILLMALITMIIIKGRNFRISEIYRRSMKFIENTVRDRKLLH</sequence>
<keyword evidence="1" id="KW-1133">Transmembrane helix</keyword>
<evidence type="ECO:0000313" key="2">
    <source>
        <dbReference type="EMBL" id="ADN50873.1"/>
    </source>
</evidence>
<accession>E1QT06</accession>
<feature type="transmembrane region" description="Helical" evidence="1">
    <location>
        <begin position="12"/>
        <end position="31"/>
    </location>
</feature>
<reference evidence="3" key="2">
    <citation type="journal article" date="2010" name="Stand. Genomic Sci.">
        <title>Complete genome sequence of Vulcanisaeta distributa type strain (IC-017T).</title>
        <authorList>
            <person name="Mavromatis K."/>
            <person name="Sikorski J."/>
            <person name="Pabst E."/>
            <person name="Teshima H."/>
            <person name="Lapidus A."/>
            <person name="Lucas S."/>
            <person name="Nolan M."/>
            <person name="Glavina Del Rio T."/>
            <person name="Cheng J."/>
            <person name="Bruce D."/>
            <person name="Goodwin L."/>
            <person name="Pitluck S."/>
            <person name="Liolios K."/>
            <person name="Ivanova N."/>
            <person name="Mikhailova N."/>
            <person name="Pati A."/>
            <person name="Chen A."/>
            <person name="Palaniappan K."/>
            <person name="Land M."/>
            <person name="Hauser L."/>
            <person name="Chang Y."/>
            <person name="Jeffries C."/>
            <person name="Rohde M."/>
            <person name="Spring S."/>
            <person name="Goker M."/>
            <person name="Wirth R."/>
            <person name="Woyke T."/>
            <person name="Bristow J."/>
            <person name="Eisen J."/>
            <person name="Markowitz V."/>
            <person name="Hugenholtz P."/>
            <person name="Klenk H."/>
            <person name="Kyrpides N."/>
        </authorList>
    </citation>
    <scope>NUCLEOTIDE SEQUENCE [LARGE SCALE GENOMIC DNA]</scope>
    <source>
        <strain evidence="3">DSM 14429 / JCM 11212 / NBRC 100878 / IC-017</strain>
    </source>
</reference>
<name>E1QT06_VULDI</name>
<dbReference type="Proteomes" id="UP000006681">
    <property type="component" value="Chromosome"/>
</dbReference>
<keyword evidence="1" id="KW-0472">Membrane</keyword>
<dbReference type="HOGENOM" id="CLU_2930415_0_0_2"/>
<dbReference type="AlphaFoldDB" id="E1QT06"/>
<gene>
    <name evidence="2" type="ordered locus">Vdis_1487</name>
</gene>
<keyword evidence="1" id="KW-0812">Transmembrane</keyword>
<reference evidence="2 3" key="1">
    <citation type="journal article" date="2010" name="Stand. Genomic Sci.">
        <title>Complete genome sequence of Vulcanisaeta distributa type strain (IC-017).</title>
        <authorList>
            <person name="Mavromatis K."/>
            <person name="Sikorski J."/>
            <person name="Pabst E."/>
            <person name="Teshima H."/>
            <person name="Lapidus A."/>
            <person name="Lucas S."/>
            <person name="Nolan M."/>
            <person name="Glavina Del Rio T."/>
            <person name="Cheng J.F."/>
            <person name="Bruce D."/>
            <person name="Goodwin L."/>
            <person name="Pitluck S."/>
            <person name="Liolios K."/>
            <person name="Ivanova N."/>
            <person name="Mikhailova N."/>
            <person name="Pati A."/>
            <person name="Chen A."/>
            <person name="Palaniappan K."/>
            <person name="Land M."/>
            <person name="Hauser L."/>
            <person name="Chang Y.J."/>
            <person name="Jeffries C.D."/>
            <person name="Rohde M."/>
            <person name="Spring S."/>
            <person name="Goker M."/>
            <person name="Wirth R."/>
            <person name="Woyke T."/>
            <person name="Bristow J."/>
            <person name="Eisen J.A."/>
            <person name="Markowitz V."/>
            <person name="Hugenholtz P."/>
            <person name="Klenk H.P."/>
            <person name="Kyrpides N.C."/>
        </authorList>
    </citation>
    <scope>NUCLEOTIDE SEQUENCE [LARGE SCALE GENOMIC DNA]</scope>
    <source>
        <strain evidence="3">DSM 14429 / JCM 11212 / NBRC 100878 / IC-017</strain>
    </source>
</reference>
<keyword evidence="3" id="KW-1185">Reference proteome</keyword>
<dbReference type="KEGG" id="vdi:Vdis_1487"/>
<proteinExistence type="predicted"/>